<dbReference type="Proteomes" id="UP000320735">
    <property type="component" value="Unassembled WGS sequence"/>
</dbReference>
<dbReference type="InterPro" id="IPR026350">
    <property type="entry name" value="GxxExxY"/>
</dbReference>
<sequence>MPELTENEIATQVVDAAIKVHSTLGPGLFEVVYETCIEHELKKRGLSVQRQVLIPVTYDSIQFEGAFVADLIVNDKVILELKSIETLLPVHKKQLLTYLKLAKKRLGLLLNFGAPLMKDGLVRLVNKLIE</sequence>
<protein>
    <recommendedName>
        <fullName evidence="3">GxxExxY protein</fullName>
    </recommendedName>
</protein>
<evidence type="ECO:0008006" key="3">
    <source>
        <dbReference type="Google" id="ProtNLM"/>
    </source>
</evidence>
<dbReference type="Pfam" id="PF13366">
    <property type="entry name" value="PDDEXK_3"/>
    <property type="match status" value="1"/>
</dbReference>
<comment type="caution">
    <text evidence="1">The sequence shown here is derived from an EMBL/GenBank/DDBJ whole genome shotgun (WGS) entry which is preliminary data.</text>
</comment>
<keyword evidence="2" id="KW-1185">Reference proteome</keyword>
<accession>A0A5C6B4Y9</accession>
<evidence type="ECO:0000313" key="1">
    <source>
        <dbReference type="EMBL" id="TWU06622.1"/>
    </source>
</evidence>
<reference evidence="1 2" key="1">
    <citation type="submission" date="2019-02" db="EMBL/GenBank/DDBJ databases">
        <title>Deep-cultivation of Planctomycetes and their phenomic and genomic characterization uncovers novel biology.</title>
        <authorList>
            <person name="Wiegand S."/>
            <person name="Jogler M."/>
            <person name="Boedeker C."/>
            <person name="Pinto D."/>
            <person name="Vollmers J."/>
            <person name="Rivas-Marin E."/>
            <person name="Kohn T."/>
            <person name="Peeters S.H."/>
            <person name="Heuer A."/>
            <person name="Rast P."/>
            <person name="Oberbeckmann S."/>
            <person name="Bunk B."/>
            <person name="Jeske O."/>
            <person name="Meyerdierks A."/>
            <person name="Storesund J.E."/>
            <person name="Kallscheuer N."/>
            <person name="Luecker S."/>
            <person name="Lage O.M."/>
            <person name="Pohl T."/>
            <person name="Merkel B.J."/>
            <person name="Hornburger P."/>
            <person name="Mueller R.-W."/>
            <person name="Bruemmer F."/>
            <person name="Labrenz M."/>
            <person name="Spormann A.M."/>
            <person name="Op Den Camp H."/>
            <person name="Overmann J."/>
            <person name="Amann R."/>
            <person name="Jetten M.S.M."/>
            <person name="Mascher T."/>
            <person name="Medema M.H."/>
            <person name="Devos D.P."/>
            <person name="Kaster A.-K."/>
            <person name="Ovreas L."/>
            <person name="Rohde M."/>
            <person name="Galperin M.Y."/>
            <person name="Jogler C."/>
        </authorList>
    </citation>
    <scope>NUCLEOTIDE SEQUENCE [LARGE SCALE GENOMIC DNA]</scope>
    <source>
        <strain evidence="1 2">CA54</strain>
    </source>
</reference>
<proteinExistence type="predicted"/>
<organism evidence="1 2">
    <name type="scientific">Symmachiella macrocystis</name>
    <dbReference type="NCBI Taxonomy" id="2527985"/>
    <lineage>
        <taxon>Bacteria</taxon>
        <taxon>Pseudomonadati</taxon>
        <taxon>Planctomycetota</taxon>
        <taxon>Planctomycetia</taxon>
        <taxon>Planctomycetales</taxon>
        <taxon>Planctomycetaceae</taxon>
        <taxon>Symmachiella</taxon>
    </lineage>
</organism>
<evidence type="ECO:0000313" key="2">
    <source>
        <dbReference type="Proteomes" id="UP000320735"/>
    </source>
</evidence>
<name>A0A5C6B4Y9_9PLAN</name>
<dbReference type="AlphaFoldDB" id="A0A5C6B4Y9"/>
<gene>
    <name evidence="1" type="ORF">CA54_50190</name>
</gene>
<dbReference type="EMBL" id="SJPP01000003">
    <property type="protein sequence ID" value="TWU06622.1"/>
    <property type="molecule type" value="Genomic_DNA"/>
</dbReference>
<dbReference type="NCBIfam" id="TIGR04256">
    <property type="entry name" value="GxxExxY"/>
    <property type="match status" value="1"/>
</dbReference>